<dbReference type="Proteomes" id="UP001345963">
    <property type="component" value="Unassembled WGS sequence"/>
</dbReference>
<keyword evidence="3" id="KW-1185">Reference proteome</keyword>
<evidence type="ECO:0000313" key="2">
    <source>
        <dbReference type="EMBL" id="MED6234441.1"/>
    </source>
</evidence>
<proteinExistence type="predicted"/>
<comment type="caution">
    <text evidence="2">The sequence shown here is derived from an EMBL/GenBank/DDBJ whole genome shotgun (WGS) entry which is preliminary data.</text>
</comment>
<evidence type="ECO:0000313" key="3">
    <source>
        <dbReference type="Proteomes" id="UP001345963"/>
    </source>
</evidence>
<protein>
    <submittedName>
        <fullName evidence="2">Uncharacterized protein</fullName>
    </submittedName>
</protein>
<sequence length="108" mass="11651">DYLNLTLPSALNSAWITLFWKEAIQLHEQRLKPLVTSFDHTAGSLLISSLLGSPSMNPVHPPPSTAPTSETLGPANHPGTPVFTILSLTGKQPFGLSTPLWRISPSIQ</sequence>
<gene>
    <name evidence="2" type="ORF">ATANTOWER_030133</name>
</gene>
<feature type="region of interest" description="Disordered" evidence="1">
    <location>
        <begin position="56"/>
        <end position="78"/>
    </location>
</feature>
<name>A0ABU7A8K2_9TELE</name>
<organism evidence="2 3">
    <name type="scientific">Ataeniobius toweri</name>
    <dbReference type="NCBI Taxonomy" id="208326"/>
    <lineage>
        <taxon>Eukaryota</taxon>
        <taxon>Metazoa</taxon>
        <taxon>Chordata</taxon>
        <taxon>Craniata</taxon>
        <taxon>Vertebrata</taxon>
        <taxon>Euteleostomi</taxon>
        <taxon>Actinopterygii</taxon>
        <taxon>Neopterygii</taxon>
        <taxon>Teleostei</taxon>
        <taxon>Neoteleostei</taxon>
        <taxon>Acanthomorphata</taxon>
        <taxon>Ovalentaria</taxon>
        <taxon>Atherinomorphae</taxon>
        <taxon>Cyprinodontiformes</taxon>
        <taxon>Goodeidae</taxon>
        <taxon>Ataeniobius</taxon>
    </lineage>
</organism>
<accession>A0ABU7A8K2</accession>
<evidence type="ECO:0000256" key="1">
    <source>
        <dbReference type="SAM" id="MobiDB-lite"/>
    </source>
</evidence>
<feature type="non-terminal residue" evidence="2">
    <location>
        <position position="1"/>
    </location>
</feature>
<reference evidence="2 3" key="1">
    <citation type="submission" date="2021-07" db="EMBL/GenBank/DDBJ databases">
        <authorList>
            <person name="Palmer J.M."/>
        </authorList>
    </citation>
    <scope>NUCLEOTIDE SEQUENCE [LARGE SCALE GENOMIC DNA]</scope>
    <source>
        <strain evidence="2 3">AT_MEX2019</strain>
        <tissue evidence="2">Muscle</tissue>
    </source>
</reference>
<dbReference type="EMBL" id="JAHUTI010007998">
    <property type="protein sequence ID" value="MED6234441.1"/>
    <property type="molecule type" value="Genomic_DNA"/>
</dbReference>